<evidence type="ECO:0000313" key="3">
    <source>
        <dbReference type="Proteomes" id="UP001165121"/>
    </source>
</evidence>
<dbReference type="AlphaFoldDB" id="A0A9W6XZ68"/>
<gene>
    <name evidence="2" type="ORF">Pfra01_001868600</name>
</gene>
<feature type="region of interest" description="Disordered" evidence="1">
    <location>
        <begin position="36"/>
        <end position="65"/>
    </location>
</feature>
<dbReference type="Proteomes" id="UP001165121">
    <property type="component" value="Unassembled WGS sequence"/>
</dbReference>
<evidence type="ECO:0000256" key="1">
    <source>
        <dbReference type="SAM" id="MobiDB-lite"/>
    </source>
</evidence>
<feature type="compositionally biased region" description="Basic residues" evidence="1">
    <location>
        <begin position="81"/>
        <end position="97"/>
    </location>
</feature>
<accession>A0A9W6XZ68</accession>
<dbReference type="EMBL" id="BSXT01002331">
    <property type="protein sequence ID" value="GMF48397.1"/>
    <property type="molecule type" value="Genomic_DNA"/>
</dbReference>
<feature type="region of interest" description="Disordered" evidence="1">
    <location>
        <begin position="80"/>
        <end position="113"/>
    </location>
</feature>
<keyword evidence="3" id="KW-1185">Reference proteome</keyword>
<reference evidence="2" key="1">
    <citation type="submission" date="2023-04" db="EMBL/GenBank/DDBJ databases">
        <title>Phytophthora fragariaefolia NBRC 109709.</title>
        <authorList>
            <person name="Ichikawa N."/>
            <person name="Sato H."/>
            <person name="Tonouchi N."/>
        </authorList>
    </citation>
    <scope>NUCLEOTIDE SEQUENCE</scope>
    <source>
        <strain evidence="2">NBRC 109709</strain>
    </source>
</reference>
<feature type="compositionally biased region" description="Acidic residues" evidence="1">
    <location>
        <begin position="238"/>
        <end position="248"/>
    </location>
</feature>
<comment type="caution">
    <text evidence="2">The sequence shown here is derived from an EMBL/GenBank/DDBJ whole genome shotgun (WGS) entry which is preliminary data.</text>
</comment>
<sequence length="569" mass="65060">MMNWSRLRDHLDHLESGTQVPAEWLTVITVMANDTRFPSSAVRPDGPPPDDEDEQTKDSEPPTAHSFLYLSRGASIVGRSLGKRKSTPSPPRSHKKAPPAEIEEVPTGWVGAPDSPCRPEGIPYHYLRLKRELAWRTVPWCLHTSFHLNDLTVMLLSMMRWNHLDSTPWTKYVPRRYLTVALVALEGLMGAWEDIPDWRVTPGPAPDDAEFELLDEEEVDDETEKDEDYVSQQHSDDGENNDDEELGEALDDSVLYIAERTSKRRRLSQPPAEVPTLKNVKSMTPPKTKGNIKSEAESKSGSKSKSGSNITTVLAAKWPQHLESDECRIIETACPGVVSRLYFGVRVKPGDPTTHAPFQTTGFPDFVLNRHDHEILKERCDGEELKVFLATRPWTKLSDTRRTEFFFHRRADLGHEVVRALEDWVNFMKENVEALWLATHWIALDRDSSSKFTRKTSVQRLKLHESVRKKVLAKEKQLKKIAPASVWNAPGLWKFPKRICYWVLMNRSHTKPGTDARYSLKELVDLLDAREPARLQWGACSSDEERIDHLPEDVRRKLISSGQRDYLDD</sequence>
<name>A0A9W6XZ68_9STRA</name>
<organism evidence="2 3">
    <name type="scientific">Phytophthora fragariaefolia</name>
    <dbReference type="NCBI Taxonomy" id="1490495"/>
    <lineage>
        <taxon>Eukaryota</taxon>
        <taxon>Sar</taxon>
        <taxon>Stramenopiles</taxon>
        <taxon>Oomycota</taxon>
        <taxon>Peronosporomycetes</taxon>
        <taxon>Peronosporales</taxon>
        <taxon>Peronosporaceae</taxon>
        <taxon>Phytophthora</taxon>
    </lineage>
</organism>
<feature type="region of interest" description="Disordered" evidence="1">
    <location>
        <begin position="260"/>
        <end position="308"/>
    </location>
</feature>
<feature type="compositionally biased region" description="Acidic residues" evidence="1">
    <location>
        <begin position="217"/>
        <end position="229"/>
    </location>
</feature>
<feature type="region of interest" description="Disordered" evidence="1">
    <location>
        <begin position="217"/>
        <end position="248"/>
    </location>
</feature>
<protein>
    <submittedName>
        <fullName evidence="2">Unnamed protein product</fullName>
    </submittedName>
</protein>
<evidence type="ECO:0000313" key="2">
    <source>
        <dbReference type="EMBL" id="GMF48397.1"/>
    </source>
</evidence>
<proteinExistence type="predicted"/>